<dbReference type="InterPro" id="IPR049315">
    <property type="entry name" value="GDC-P_N"/>
</dbReference>
<gene>
    <name evidence="3" type="ORF">CTOB1V02_LOCUS16871</name>
</gene>
<dbReference type="InterPro" id="IPR023010">
    <property type="entry name" value="GcvPA"/>
</dbReference>
<dbReference type="Gene3D" id="3.40.640.10">
    <property type="entry name" value="Type I PLP-dependent aspartate aminotransferase-like (Major domain)"/>
    <property type="match status" value="1"/>
</dbReference>
<dbReference type="Pfam" id="PF02347">
    <property type="entry name" value="GDC-P"/>
    <property type="match status" value="1"/>
</dbReference>
<dbReference type="GO" id="GO:0009116">
    <property type="term" value="P:nucleoside metabolic process"/>
    <property type="evidence" value="ECO:0007669"/>
    <property type="project" value="InterPro"/>
</dbReference>
<sequence>MVIPQPNFFGVIEEVDRLTDWAKDNKAVAIGVVNPVSLALLKPPGEWGRDGVDVACGDGQPLGAPLSSGGPYYGFMCCRTEHARQMPGRIVGRTTDADGKSGFVLTLQAREQHIRRSRATSNICTNQGLVVAASTVHMSLLGPQGLKKVAATCLSNTQKLLHGLAGLGVSVAFSGPTFHEAVLMLDKPAEQIVTAMAKHGFLAGYPLGRDYPNMETALLVCVTEMRSDEEIE</sequence>
<dbReference type="PANTHER" id="PTHR42806">
    <property type="entry name" value="GLYCINE CLEAVAGE SYSTEM P-PROTEIN"/>
    <property type="match status" value="1"/>
</dbReference>
<proteinExistence type="predicted"/>
<name>A0A7R8ZW18_9CRUS</name>
<reference evidence="3" key="1">
    <citation type="submission" date="2020-11" db="EMBL/GenBank/DDBJ databases">
        <authorList>
            <person name="Tran Van P."/>
        </authorList>
    </citation>
    <scope>NUCLEOTIDE SEQUENCE</scope>
</reference>
<keyword evidence="1" id="KW-0560">Oxidoreductase</keyword>
<evidence type="ECO:0000259" key="2">
    <source>
        <dbReference type="Pfam" id="PF02347"/>
    </source>
</evidence>
<evidence type="ECO:0000256" key="1">
    <source>
        <dbReference type="ARBA" id="ARBA00023002"/>
    </source>
</evidence>
<evidence type="ECO:0000313" key="3">
    <source>
        <dbReference type="EMBL" id="CAD7239056.1"/>
    </source>
</evidence>
<dbReference type="GO" id="GO:0004375">
    <property type="term" value="F:glycine dehydrogenase (decarboxylating) activity"/>
    <property type="evidence" value="ECO:0007669"/>
    <property type="project" value="InterPro"/>
</dbReference>
<dbReference type="InterPro" id="IPR015421">
    <property type="entry name" value="PyrdxlP-dep_Trfase_major"/>
</dbReference>
<feature type="non-terminal residue" evidence="3">
    <location>
        <position position="232"/>
    </location>
</feature>
<organism evidence="3">
    <name type="scientific">Cyprideis torosa</name>
    <dbReference type="NCBI Taxonomy" id="163714"/>
    <lineage>
        <taxon>Eukaryota</taxon>
        <taxon>Metazoa</taxon>
        <taxon>Ecdysozoa</taxon>
        <taxon>Arthropoda</taxon>
        <taxon>Crustacea</taxon>
        <taxon>Oligostraca</taxon>
        <taxon>Ostracoda</taxon>
        <taxon>Podocopa</taxon>
        <taxon>Podocopida</taxon>
        <taxon>Cytherocopina</taxon>
        <taxon>Cytheroidea</taxon>
        <taxon>Cytherideidae</taxon>
        <taxon>Cyprideis</taxon>
    </lineage>
</organism>
<dbReference type="EMBL" id="OB714712">
    <property type="protein sequence ID" value="CAD7239056.1"/>
    <property type="molecule type" value="Genomic_DNA"/>
</dbReference>
<accession>A0A7R8ZW18</accession>
<dbReference type="OrthoDB" id="10261519at2759"/>
<feature type="domain" description="Glycine cleavage system P-protein N-terminal" evidence="2">
    <location>
        <begin position="2"/>
        <end position="232"/>
    </location>
</feature>
<dbReference type="SUPFAM" id="SSF53383">
    <property type="entry name" value="PLP-dependent transferases"/>
    <property type="match status" value="1"/>
</dbReference>
<dbReference type="AlphaFoldDB" id="A0A7R8ZW18"/>
<protein>
    <recommendedName>
        <fullName evidence="2">Glycine cleavage system P-protein N-terminal domain-containing protein</fullName>
    </recommendedName>
</protein>
<dbReference type="PANTHER" id="PTHR42806:SF1">
    <property type="entry name" value="GLYCINE DEHYDROGENASE (DECARBOXYLATING)"/>
    <property type="match status" value="1"/>
</dbReference>
<dbReference type="InterPro" id="IPR015424">
    <property type="entry name" value="PyrdxlP-dep_Trfase"/>
</dbReference>